<keyword evidence="2" id="KW-1185">Reference proteome</keyword>
<sequence>MARDPDPKDNSVSTSSKASSPPVNPDVHLRTFRRFRSSIEQSIRAATRTRSNKHSTSSVSADANGLSTTSTTVSKGKEKEDVVITEVPAKVKTKMLPKVTFKLMTRDGASPSSATGKGHAHKRSEQLPAREPGSTSYLTPSLRLASLSSPALHQYSRVVSDDTHTPEMVSSTSNVDVLVSPHRTRSKSSKPQPPSISGPSALTPRRSSKESTRESKNASKPKLTLTQTPTTVRQRDSTDTPRQRDRFEVPDSPSPPSRRFGTTRGSASTSHLPLSPSSPTQARSPTPRHSPTTPATGDKVRRPSFDSSNPCRPSVEGRYSALSTSRPNSPPSQIRHRVVTPNSPSRTTSPTPLARGDYTYNKNLNLSTASLSSSVPANLSNTGNPNLNANPEHRDLLRQATSILCKELLKPPGHNTTGLGVIELEEIELKLRALARLERIWGKSGGANANGVSNTSGGVITGFGVLGPGGVSSTGEDRERRLFSEALRNGYVLCQLMNKVRPGSIARVDKREDGVVRTSNVTKFLASCSSTLGLSSGDLFHRDDLIEGSFESLARVSRTIIALIEISENPPPDRSRLQGRGPYGQSSGLSRAAQSTPNLVRCVSPSLPFHDQGRARAEVPVPVPTPKNGSSPIPIVRRRWSPITGCLPPVHSSTPTIDDDAEVDVDEDGMVRSSRRSRITRDEDDGDTANGYESGSGSRGGGHRRNRFDHRSRDDVPPILTPPPRSPLRPKLSYDRNRQILSSPSVTISPPQVDLSLSSTPPRDMQIHHPRPSANEMRQSVASSTLSDTTTFSSLLDPRRSLVSNQGGVNGGRFGTTRTATTEATSYFVSDVSSFGRTEANSIIPSLNDDCYRGRKRSGGDPRSPGLQDRKLSETAGADLTRVTEEVESGGSGMVSRLKPREKSSSGEDGRNRSRHAIRLGKGKWPDDFFPPGSLSPGRDLSESPKPITPLSTTPPRKLAIVGRSNDSTESLPQFPRRPTHRSRHSLDTAPSLLPKDSVFGRDASPDNRTTPPTPKVIMPRRVSQGRNPSLLGRSSLDNEGQPALDGPVPFPRTVSGSGDQSKQGNATSDPAAVADVNKSQATEKPKLVRGRFQSEIDGSSSRRRPRPTSDDGSGQNPGRSRFESMVNLGVATGTASASDLLNRNALEGNTVRPTLIVREEGKPATQFQLGNCIGRGQFGAVYRALNLNTGQMVAVKRISLTGLKEEEISQLMKEVDLVKSLSHPSIVKYEGMARDEGTLSIILEYAENGSLGQTLKAFGKLNERLVASYVVKILEGLHYLHQSDVVHCDLKAANILTTKTGNVKLSDFGVSLNLRAMEREMKDVAGTPNWMAPEVIELKGASPKSDIWSLGCTVIELLTGRPPYADIPNGMSVMFRIVEDTEPPIPETVSPLLDDFLRQCFHKDPAKRPDAEILCEHEWLKKNWGLPKELRPQDSIPFLRRVSADYNKADIRYLLSSNNDSTEPKTPVRDEASRIEEPPQIHPSPPTPARRTSQDNDNPAVQEHSFVKTTFGKPVICRVCNLPVKRSAVLCDQCSLIAHSKCAHNAPPTCNLRAQLLLYAQYAEKGCSPLELLGPMTLSPSAEGVSTPRTSFDFGQQSTSSSTTSPVHPPTAFKVLTAFKRSRSMLSPEPAAQSTPSVNSIPAPRERRTSLLPPNPLRRKDKEVAKSLSSNSTSPGPSSLRSQGRDNSGSNTRRSAGARSESIVSGDNDMDVARLSRITGYSVISAGSDHEHEEICPTDIPGGLPSSPTTSKKRTSKNNDGCLVQ</sequence>
<reference evidence="1" key="2">
    <citation type="journal article" date="2020" name="Nat. Commun.">
        <title>Large-scale genome sequencing of mycorrhizal fungi provides insights into the early evolution of symbiotic traits.</title>
        <authorList>
            <person name="Miyauchi S."/>
            <person name="Kiss E."/>
            <person name="Kuo A."/>
            <person name="Drula E."/>
            <person name="Kohler A."/>
            <person name="Sanchez-Garcia M."/>
            <person name="Morin E."/>
            <person name="Andreopoulos B."/>
            <person name="Barry K.W."/>
            <person name="Bonito G."/>
            <person name="Buee M."/>
            <person name="Carver A."/>
            <person name="Chen C."/>
            <person name="Cichocki N."/>
            <person name="Clum A."/>
            <person name="Culley D."/>
            <person name="Crous P.W."/>
            <person name="Fauchery L."/>
            <person name="Girlanda M."/>
            <person name="Hayes R.D."/>
            <person name="Keri Z."/>
            <person name="LaButti K."/>
            <person name="Lipzen A."/>
            <person name="Lombard V."/>
            <person name="Magnuson J."/>
            <person name="Maillard F."/>
            <person name="Murat C."/>
            <person name="Nolan M."/>
            <person name="Ohm R.A."/>
            <person name="Pangilinan J."/>
            <person name="Pereira M.F."/>
            <person name="Perotto S."/>
            <person name="Peter M."/>
            <person name="Pfister S."/>
            <person name="Riley R."/>
            <person name="Sitrit Y."/>
            <person name="Stielow J.B."/>
            <person name="Szollosi G."/>
            <person name="Zifcakova L."/>
            <person name="Stursova M."/>
            <person name="Spatafora J.W."/>
            <person name="Tedersoo L."/>
            <person name="Vaario L.M."/>
            <person name="Yamada A."/>
            <person name="Yan M."/>
            <person name="Wang P."/>
            <person name="Xu J."/>
            <person name="Bruns T."/>
            <person name="Baldrian P."/>
            <person name="Vilgalys R."/>
            <person name="Dunand C."/>
            <person name="Henrissat B."/>
            <person name="Grigoriev I.V."/>
            <person name="Hibbett D."/>
            <person name="Nagy L.G."/>
            <person name="Martin F.M."/>
        </authorList>
    </citation>
    <scope>NUCLEOTIDE SEQUENCE</scope>
    <source>
        <strain evidence="1">P2</strain>
    </source>
</reference>
<gene>
    <name evidence="1" type="ORF">BDM02DRAFT_3189769</name>
</gene>
<dbReference type="Proteomes" id="UP000886501">
    <property type="component" value="Unassembled WGS sequence"/>
</dbReference>
<protein>
    <submittedName>
        <fullName evidence="1">Uncharacterized protein</fullName>
    </submittedName>
</protein>
<organism evidence="1 2">
    <name type="scientific">Thelephora ganbajun</name>
    <name type="common">Ganba fungus</name>
    <dbReference type="NCBI Taxonomy" id="370292"/>
    <lineage>
        <taxon>Eukaryota</taxon>
        <taxon>Fungi</taxon>
        <taxon>Dikarya</taxon>
        <taxon>Basidiomycota</taxon>
        <taxon>Agaricomycotina</taxon>
        <taxon>Agaricomycetes</taxon>
        <taxon>Thelephorales</taxon>
        <taxon>Thelephoraceae</taxon>
        <taxon>Thelephora</taxon>
    </lineage>
</organism>
<evidence type="ECO:0000313" key="2">
    <source>
        <dbReference type="Proteomes" id="UP000886501"/>
    </source>
</evidence>
<reference evidence="1" key="1">
    <citation type="submission" date="2019-10" db="EMBL/GenBank/DDBJ databases">
        <authorList>
            <consortium name="DOE Joint Genome Institute"/>
            <person name="Kuo A."/>
            <person name="Miyauchi S."/>
            <person name="Kiss E."/>
            <person name="Drula E."/>
            <person name="Kohler A."/>
            <person name="Sanchez-Garcia M."/>
            <person name="Andreopoulos B."/>
            <person name="Barry K.W."/>
            <person name="Bonito G."/>
            <person name="Buee M."/>
            <person name="Carver A."/>
            <person name="Chen C."/>
            <person name="Cichocki N."/>
            <person name="Clum A."/>
            <person name="Culley D."/>
            <person name="Crous P.W."/>
            <person name="Fauchery L."/>
            <person name="Girlanda M."/>
            <person name="Hayes R."/>
            <person name="Keri Z."/>
            <person name="Labutti K."/>
            <person name="Lipzen A."/>
            <person name="Lombard V."/>
            <person name="Magnuson J."/>
            <person name="Maillard F."/>
            <person name="Morin E."/>
            <person name="Murat C."/>
            <person name="Nolan M."/>
            <person name="Ohm R."/>
            <person name="Pangilinan J."/>
            <person name="Pereira M."/>
            <person name="Perotto S."/>
            <person name="Peter M."/>
            <person name="Riley R."/>
            <person name="Sitrit Y."/>
            <person name="Stielow B."/>
            <person name="Szollosi G."/>
            <person name="Zifcakova L."/>
            <person name="Stursova M."/>
            <person name="Spatafora J.W."/>
            <person name="Tedersoo L."/>
            <person name="Vaario L.-M."/>
            <person name="Yamada A."/>
            <person name="Yan M."/>
            <person name="Wang P."/>
            <person name="Xu J."/>
            <person name="Bruns T."/>
            <person name="Baldrian P."/>
            <person name="Vilgalys R."/>
            <person name="Henrissat B."/>
            <person name="Grigoriev I.V."/>
            <person name="Hibbett D."/>
            <person name="Nagy L.G."/>
            <person name="Martin F.M."/>
        </authorList>
    </citation>
    <scope>NUCLEOTIDE SEQUENCE</scope>
    <source>
        <strain evidence="1">P2</strain>
    </source>
</reference>
<proteinExistence type="predicted"/>
<dbReference type="EMBL" id="MU118093">
    <property type="protein sequence ID" value="KAF9645362.1"/>
    <property type="molecule type" value="Genomic_DNA"/>
</dbReference>
<accession>A0ACB6Z759</accession>
<evidence type="ECO:0000313" key="1">
    <source>
        <dbReference type="EMBL" id="KAF9645362.1"/>
    </source>
</evidence>
<comment type="caution">
    <text evidence="1">The sequence shown here is derived from an EMBL/GenBank/DDBJ whole genome shotgun (WGS) entry which is preliminary data.</text>
</comment>
<name>A0ACB6Z759_THEGA</name>